<feature type="transmembrane region" description="Helical" evidence="1">
    <location>
        <begin position="374"/>
        <end position="396"/>
    </location>
</feature>
<dbReference type="VEuPathDB" id="TrichDB:TVAG_249960"/>
<feature type="transmembrane region" description="Helical" evidence="1">
    <location>
        <begin position="267"/>
        <end position="287"/>
    </location>
</feature>
<gene>
    <name evidence="2" type="ORF">TVAG_249960</name>
</gene>
<feature type="transmembrane region" description="Helical" evidence="1">
    <location>
        <begin position="476"/>
        <end position="507"/>
    </location>
</feature>
<dbReference type="Proteomes" id="UP000001542">
    <property type="component" value="Unassembled WGS sequence"/>
</dbReference>
<dbReference type="AlphaFoldDB" id="A2DCJ9"/>
<dbReference type="RefSeq" id="XP_001582922.1">
    <property type="nucleotide sequence ID" value="XM_001582872.1"/>
</dbReference>
<dbReference type="VEuPathDB" id="TrichDB:TVAGG3_0956410"/>
<organism evidence="2 3">
    <name type="scientific">Trichomonas vaginalis (strain ATCC PRA-98 / G3)</name>
    <dbReference type="NCBI Taxonomy" id="412133"/>
    <lineage>
        <taxon>Eukaryota</taxon>
        <taxon>Metamonada</taxon>
        <taxon>Parabasalia</taxon>
        <taxon>Trichomonadida</taxon>
        <taxon>Trichomonadidae</taxon>
        <taxon>Trichomonas</taxon>
    </lineage>
</organism>
<protein>
    <submittedName>
        <fullName evidence="2">Uncharacterized protein</fullName>
    </submittedName>
</protein>
<feature type="transmembrane region" description="Helical" evidence="1">
    <location>
        <begin position="189"/>
        <end position="211"/>
    </location>
</feature>
<proteinExistence type="predicted"/>
<keyword evidence="3" id="KW-1185">Reference proteome</keyword>
<keyword evidence="1" id="KW-0472">Membrane</keyword>
<feature type="transmembrane region" description="Helical" evidence="1">
    <location>
        <begin position="325"/>
        <end position="353"/>
    </location>
</feature>
<feature type="transmembrane region" description="Helical" evidence="1">
    <location>
        <begin position="232"/>
        <end position="255"/>
    </location>
</feature>
<evidence type="ECO:0000313" key="2">
    <source>
        <dbReference type="EMBL" id="EAY21936.1"/>
    </source>
</evidence>
<sequence length="513" mass="58175">MFAFFWIRTLSGTDSVMHCDRNFSISGAGTIKRPFAALPLPGYTYKFAGEQKNYYTVFETRSILNFSNVVGEINYNLHLDRQPINITSEDIAFYNKLREEQAFFDFYVDGKKTSVQLFQSKPHSNQMFYQFAVNIYENPYKCYNYNFQVVPTKADLIDSMATRNISFFFNFLPLIPPIQSKQLSFDIKYLIIGISITIILIITMIVQTLMLRHNSSIPHKEIWRLSKNMNRTIISVILGLYIILWYVFACIGRNYKKSISDFFLQTFIITFIIPVFLGGILSLFIGVDISILHLYLTVIFGILVPFLLTTIFAGGNRGLPLFQNFVWFIVISFSCFLVCNNTFITSLVVRLKYTADTERGEIKEKQAPTPSWKYALDAGYIAAISYAAFPCIKYLVDASIVTQEINPIMIFACILSVCGVSGLFGIFTSSLYIRRHNLPWMGSVFGRGVAAAVFVSVICLLYSIPQVSGTSSYLYFTFGAYFAGLCVFAVGNFASFIASTVVLEIAFTQQKIV</sequence>
<feature type="transmembrane region" description="Helical" evidence="1">
    <location>
        <begin position="408"/>
        <end position="432"/>
    </location>
</feature>
<keyword evidence="1" id="KW-1133">Transmembrane helix</keyword>
<name>A2DCJ9_TRIV3</name>
<reference evidence="2" key="1">
    <citation type="submission" date="2006-10" db="EMBL/GenBank/DDBJ databases">
        <authorList>
            <person name="Amadeo P."/>
            <person name="Zhao Q."/>
            <person name="Wortman J."/>
            <person name="Fraser-Liggett C."/>
            <person name="Carlton J."/>
        </authorList>
    </citation>
    <scope>NUCLEOTIDE SEQUENCE</scope>
    <source>
        <strain evidence="2">G3</strain>
    </source>
</reference>
<dbReference type="KEGG" id="tva:5467488"/>
<evidence type="ECO:0000313" key="3">
    <source>
        <dbReference type="Proteomes" id="UP000001542"/>
    </source>
</evidence>
<dbReference type="InParanoid" id="A2DCJ9"/>
<dbReference type="EMBL" id="DS113187">
    <property type="protein sequence ID" value="EAY21936.1"/>
    <property type="molecule type" value="Genomic_DNA"/>
</dbReference>
<reference evidence="2" key="2">
    <citation type="journal article" date="2007" name="Science">
        <title>Draft genome sequence of the sexually transmitted pathogen Trichomonas vaginalis.</title>
        <authorList>
            <person name="Carlton J.M."/>
            <person name="Hirt R.P."/>
            <person name="Silva J.C."/>
            <person name="Delcher A.L."/>
            <person name="Schatz M."/>
            <person name="Zhao Q."/>
            <person name="Wortman J.R."/>
            <person name="Bidwell S.L."/>
            <person name="Alsmark U.C.M."/>
            <person name="Besteiro S."/>
            <person name="Sicheritz-Ponten T."/>
            <person name="Noel C.J."/>
            <person name="Dacks J.B."/>
            <person name="Foster P.G."/>
            <person name="Simillion C."/>
            <person name="Van de Peer Y."/>
            <person name="Miranda-Saavedra D."/>
            <person name="Barton G.J."/>
            <person name="Westrop G.D."/>
            <person name="Mueller S."/>
            <person name="Dessi D."/>
            <person name="Fiori P.L."/>
            <person name="Ren Q."/>
            <person name="Paulsen I."/>
            <person name="Zhang H."/>
            <person name="Bastida-Corcuera F.D."/>
            <person name="Simoes-Barbosa A."/>
            <person name="Brown M.T."/>
            <person name="Hayes R.D."/>
            <person name="Mukherjee M."/>
            <person name="Okumura C.Y."/>
            <person name="Schneider R."/>
            <person name="Smith A.J."/>
            <person name="Vanacova S."/>
            <person name="Villalvazo M."/>
            <person name="Haas B.J."/>
            <person name="Pertea M."/>
            <person name="Feldblyum T.V."/>
            <person name="Utterback T.R."/>
            <person name="Shu C.L."/>
            <person name="Osoegawa K."/>
            <person name="de Jong P.J."/>
            <person name="Hrdy I."/>
            <person name="Horvathova L."/>
            <person name="Zubacova Z."/>
            <person name="Dolezal P."/>
            <person name="Malik S.B."/>
            <person name="Logsdon J.M. Jr."/>
            <person name="Henze K."/>
            <person name="Gupta A."/>
            <person name="Wang C.C."/>
            <person name="Dunne R.L."/>
            <person name="Upcroft J.A."/>
            <person name="Upcroft P."/>
            <person name="White O."/>
            <person name="Salzberg S.L."/>
            <person name="Tang P."/>
            <person name="Chiu C.-H."/>
            <person name="Lee Y.-S."/>
            <person name="Embley T.M."/>
            <person name="Coombs G.H."/>
            <person name="Mottram J.C."/>
            <person name="Tachezy J."/>
            <person name="Fraser-Liggett C.M."/>
            <person name="Johnson P.J."/>
        </authorList>
    </citation>
    <scope>NUCLEOTIDE SEQUENCE [LARGE SCALE GENOMIC DNA]</scope>
    <source>
        <strain evidence="2">G3</strain>
    </source>
</reference>
<keyword evidence="1" id="KW-0812">Transmembrane</keyword>
<evidence type="ECO:0000256" key="1">
    <source>
        <dbReference type="SAM" id="Phobius"/>
    </source>
</evidence>
<feature type="transmembrane region" description="Helical" evidence="1">
    <location>
        <begin position="294"/>
        <end position="313"/>
    </location>
</feature>
<accession>A2DCJ9</accession>
<feature type="transmembrane region" description="Helical" evidence="1">
    <location>
        <begin position="444"/>
        <end position="464"/>
    </location>
</feature>